<organism evidence="2 3">
    <name type="scientific">Streptomyces qaidamensis</name>
    <dbReference type="NCBI Taxonomy" id="1783515"/>
    <lineage>
        <taxon>Bacteria</taxon>
        <taxon>Bacillati</taxon>
        <taxon>Actinomycetota</taxon>
        <taxon>Actinomycetes</taxon>
        <taxon>Kitasatosporales</taxon>
        <taxon>Streptomycetaceae</taxon>
        <taxon>Streptomyces</taxon>
        <taxon>Streptomyces aurantiacus group</taxon>
    </lineage>
</organism>
<keyword evidence="3" id="KW-1185">Reference proteome</keyword>
<name>A0A143C4U7_9ACTN</name>
<dbReference type="EMBL" id="CP015098">
    <property type="protein sequence ID" value="AMW12473.1"/>
    <property type="molecule type" value="Genomic_DNA"/>
</dbReference>
<evidence type="ECO:0000256" key="1">
    <source>
        <dbReference type="SAM" id="MobiDB-lite"/>
    </source>
</evidence>
<evidence type="ECO:0000313" key="2">
    <source>
        <dbReference type="EMBL" id="AMW12473.1"/>
    </source>
</evidence>
<proteinExistence type="predicted"/>
<feature type="region of interest" description="Disordered" evidence="1">
    <location>
        <begin position="35"/>
        <end position="80"/>
    </location>
</feature>
<protein>
    <submittedName>
        <fullName evidence="2">Uncharacterized protein</fullName>
    </submittedName>
</protein>
<evidence type="ECO:0000313" key="3">
    <source>
        <dbReference type="Proteomes" id="UP000076096"/>
    </source>
</evidence>
<dbReference type="AlphaFoldDB" id="A0A143C4U7"/>
<sequence length="144" mass="15473">MAGMPAEPAGACAVGVAGPGCVPWSVRLARCSRKRRSNGLTISPASTASSRYIDRASHRKPGQARTCWSQNGAPERSATRAVIARIQPPAIRTAPARRVRPGPRVVSRNRRRHTYQLAVTMTARTRLATSTKTMTTVSCLPIAL</sequence>
<feature type="compositionally biased region" description="Polar residues" evidence="1">
    <location>
        <begin position="38"/>
        <end position="50"/>
    </location>
</feature>
<dbReference type="Proteomes" id="UP000076096">
    <property type="component" value="Chromosome"/>
</dbReference>
<reference evidence="3" key="1">
    <citation type="submission" date="2016-04" db="EMBL/GenBank/DDBJ databases">
        <authorList>
            <person name="Zhang B."/>
        </authorList>
    </citation>
    <scope>NUCLEOTIDE SEQUENCE [LARGE SCALE GENOMIC DNA]</scope>
    <source>
        <strain evidence="3">S10</strain>
    </source>
</reference>
<accession>A0A143C4U7</accession>
<dbReference type="KEGG" id="stsi:A4E84_25090"/>
<gene>
    <name evidence="2" type="ORF">A4E84_25090</name>
</gene>